<proteinExistence type="predicted"/>
<evidence type="ECO:0000256" key="1">
    <source>
        <dbReference type="SAM" id="MobiDB-lite"/>
    </source>
</evidence>
<name>A0ABR1RFK6_9PEZI</name>
<keyword evidence="3" id="KW-1185">Reference proteome</keyword>
<gene>
    <name evidence="2" type="ORF">PG991_011909</name>
</gene>
<dbReference type="EMBL" id="JAQQWI010000016">
    <property type="protein sequence ID" value="KAK8009358.1"/>
    <property type="molecule type" value="Genomic_DNA"/>
</dbReference>
<evidence type="ECO:0000313" key="2">
    <source>
        <dbReference type="EMBL" id="KAK8009358.1"/>
    </source>
</evidence>
<dbReference type="Proteomes" id="UP001396898">
    <property type="component" value="Unassembled WGS sequence"/>
</dbReference>
<sequence length="87" mass="9148">MSNSSGRCVYGGETRSKPSHFVTQNIESSSKASISQQNVASYMSEANGGGDPVTALSLRPSTKNTADRRAKVNQDVAAALTALEKTQ</sequence>
<protein>
    <submittedName>
        <fullName evidence="2">Uncharacterized protein</fullName>
    </submittedName>
</protein>
<evidence type="ECO:0000313" key="3">
    <source>
        <dbReference type="Proteomes" id="UP001396898"/>
    </source>
</evidence>
<accession>A0ABR1RFK6</accession>
<organism evidence="2 3">
    <name type="scientific">Apiospora marii</name>
    <dbReference type="NCBI Taxonomy" id="335849"/>
    <lineage>
        <taxon>Eukaryota</taxon>
        <taxon>Fungi</taxon>
        <taxon>Dikarya</taxon>
        <taxon>Ascomycota</taxon>
        <taxon>Pezizomycotina</taxon>
        <taxon>Sordariomycetes</taxon>
        <taxon>Xylariomycetidae</taxon>
        <taxon>Amphisphaeriales</taxon>
        <taxon>Apiosporaceae</taxon>
        <taxon>Apiospora</taxon>
    </lineage>
</organism>
<comment type="caution">
    <text evidence="2">The sequence shown here is derived from an EMBL/GenBank/DDBJ whole genome shotgun (WGS) entry which is preliminary data.</text>
</comment>
<reference evidence="2 3" key="1">
    <citation type="submission" date="2023-01" db="EMBL/GenBank/DDBJ databases">
        <title>Analysis of 21 Apiospora genomes using comparative genomics revels a genus with tremendous synthesis potential of carbohydrate active enzymes and secondary metabolites.</title>
        <authorList>
            <person name="Sorensen T."/>
        </authorList>
    </citation>
    <scope>NUCLEOTIDE SEQUENCE [LARGE SCALE GENOMIC DNA]</scope>
    <source>
        <strain evidence="2 3">CBS 20057</strain>
    </source>
</reference>
<feature type="region of interest" description="Disordered" evidence="1">
    <location>
        <begin position="37"/>
        <end position="70"/>
    </location>
</feature>